<sequence>KSCPFTRPKLPFRKLKAALPRTKNYPFANQKLLFCKLHAALLQPKAAFLKIHSYITLMQHPLERFHHCPLCGSRRFVIHNEKSRHCDDCGLTYYANPSAATVALIVNDRGEMLVARRKKEPARGTLDLPGGFVDMEETAEEGIRREVKEETGLDVVASEFLFSLPNIYPYSGVDVHTLDLFFRCKVADASHADAMDDVAETFWLPIDRINPDDFGLRSIRQGVIRLLEHREWAFT</sequence>
<name>U2NR90_9BACT</name>
<evidence type="ECO:0000313" key="6">
    <source>
        <dbReference type="EMBL" id="ERK40550.1"/>
    </source>
</evidence>
<dbReference type="PRINTS" id="PR00502">
    <property type="entry name" value="NUDIXFAMILY"/>
</dbReference>
<dbReference type="InterPro" id="IPR020476">
    <property type="entry name" value="Nudix_hydrolase"/>
</dbReference>
<comment type="cofactor">
    <cofactor evidence="1">
        <name>Mg(2+)</name>
        <dbReference type="ChEBI" id="CHEBI:18420"/>
    </cofactor>
</comment>
<dbReference type="PATRIC" id="fig|1115809.3.peg.35"/>
<evidence type="ECO:0000256" key="2">
    <source>
        <dbReference type="ARBA" id="ARBA00022801"/>
    </source>
</evidence>
<dbReference type="InterPro" id="IPR020084">
    <property type="entry name" value="NUDIX_hydrolase_CS"/>
</dbReference>
<comment type="similarity">
    <text evidence="4">Belongs to the Nudix hydrolase family.</text>
</comment>
<keyword evidence="2 4" id="KW-0378">Hydrolase</keyword>
<dbReference type="PANTHER" id="PTHR43222:SF9">
    <property type="entry name" value="8-OXO-(D)GTP PHOSPHATASE"/>
    <property type="match status" value="1"/>
</dbReference>
<dbReference type="SUPFAM" id="SSF55811">
    <property type="entry name" value="Nudix"/>
    <property type="match status" value="1"/>
</dbReference>
<dbReference type="PANTHER" id="PTHR43222">
    <property type="entry name" value="NUDIX HYDROLASE 23"/>
    <property type="match status" value="1"/>
</dbReference>
<reference evidence="6 7" key="1">
    <citation type="submission" date="2013-08" db="EMBL/GenBank/DDBJ databases">
        <authorList>
            <person name="Durkin A.S."/>
            <person name="Haft D.R."/>
            <person name="McCorrison J."/>
            <person name="Torralba M."/>
            <person name="Gillis M."/>
            <person name="Haft D.H."/>
            <person name="Methe B."/>
            <person name="Sutton G."/>
            <person name="Nelson K.E."/>
        </authorList>
    </citation>
    <scope>NUCLEOTIDE SEQUENCE [LARGE SCALE GENOMIC DNA]</scope>
    <source>
        <strain evidence="6 7">F0067</strain>
    </source>
</reference>
<evidence type="ECO:0000256" key="3">
    <source>
        <dbReference type="ARBA" id="ARBA00022842"/>
    </source>
</evidence>
<proteinExistence type="inferred from homology"/>
<dbReference type="InterPro" id="IPR015797">
    <property type="entry name" value="NUDIX_hydrolase-like_dom_sf"/>
</dbReference>
<evidence type="ECO:0000256" key="4">
    <source>
        <dbReference type="RuleBase" id="RU003476"/>
    </source>
</evidence>
<evidence type="ECO:0000259" key="5">
    <source>
        <dbReference type="PROSITE" id="PS51462"/>
    </source>
</evidence>
<organism evidence="6 7">
    <name type="scientific">Segatella baroniae F0067</name>
    <dbReference type="NCBI Taxonomy" id="1115809"/>
    <lineage>
        <taxon>Bacteria</taxon>
        <taxon>Pseudomonadati</taxon>
        <taxon>Bacteroidota</taxon>
        <taxon>Bacteroidia</taxon>
        <taxon>Bacteroidales</taxon>
        <taxon>Prevotellaceae</taxon>
        <taxon>Segatella</taxon>
    </lineage>
</organism>
<dbReference type="Proteomes" id="UP000016648">
    <property type="component" value="Unassembled WGS sequence"/>
</dbReference>
<dbReference type="Pfam" id="PF00293">
    <property type="entry name" value="NUDIX"/>
    <property type="match status" value="1"/>
</dbReference>
<protein>
    <submittedName>
        <fullName evidence="6">NUDIX domain protein</fullName>
    </submittedName>
</protein>
<comment type="caution">
    <text evidence="6">The sequence shown here is derived from an EMBL/GenBank/DDBJ whole genome shotgun (WGS) entry which is preliminary data.</text>
</comment>
<dbReference type="AlphaFoldDB" id="U2NR90"/>
<dbReference type="CDD" id="cd04681">
    <property type="entry name" value="NUDIX_Hydrolase"/>
    <property type="match status" value="1"/>
</dbReference>
<feature type="domain" description="Nudix hydrolase" evidence="5">
    <location>
        <begin position="96"/>
        <end position="235"/>
    </location>
</feature>
<dbReference type="EMBL" id="AWEY01000003">
    <property type="protein sequence ID" value="ERK40550.1"/>
    <property type="molecule type" value="Genomic_DNA"/>
</dbReference>
<feature type="non-terminal residue" evidence="6">
    <location>
        <position position="1"/>
    </location>
</feature>
<dbReference type="Gene3D" id="3.90.79.10">
    <property type="entry name" value="Nucleoside Triphosphate Pyrophosphohydrolase"/>
    <property type="match status" value="1"/>
</dbReference>
<dbReference type="PROSITE" id="PS00893">
    <property type="entry name" value="NUDIX_BOX"/>
    <property type="match status" value="1"/>
</dbReference>
<keyword evidence="7" id="KW-1185">Reference proteome</keyword>
<dbReference type="GO" id="GO:0016787">
    <property type="term" value="F:hydrolase activity"/>
    <property type="evidence" value="ECO:0007669"/>
    <property type="project" value="UniProtKB-KW"/>
</dbReference>
<dbReference type="PROSITE" id="PS51462">
    <property type="entry name" value="NUDIX"/>
    <property type="match status" value="1"/>
</dbReference>
<evidence type="ECO:0000313" key="7">
    <source>
        <dbReference type="Proteomes" id="UP000016648"/>
    </source>
</evidence>
<accession>U2NR90</accession>
<keyword evidence="3" id="KW-0460">Magnesium</keyword>
<gene>
    <name evidence="6" type="ORF">HMPREF9135_2347</name>
</gene>
<dbReference type="InterPro" id="IPR000086">
    <property type="entry name" value="NUDIX_hydrolase_dom"/>
</dbReference>
<evidence type="ECO:0000256" key="1">
    <source>
        <dbReference type="ARBA" id="ARBA00001946"/>
    </source>
</evidence>